<evidence type="ECO:0000256" key="3">
    <source>
        <dbReference type="ARBA" id="ARBA00006850"/>
    </source>
</evidence>
<keyword evidence="6 11" id="KW-0747">Spliceosome</keyword>
<comment type="similarity">
    <text evidence="3 11">Belongs to the snRNP Sm proteins family.</text>
</comment>
<evidence type="ECO:0000259" key="12">
    <source>
        <dbReference type="PROSITE" id="PS52002"/>
    </source>
</evidence>
<keyword evidence="9 11" id="KW-0539">Nucleus</keyword>
<dbReference type="GO" id="GO:0005682">
    <property type="term" value="C:U5 snRNP"/>
    <property type="evidence" value="ECO:0007669"/>
    <property type="project" value="UniProtKB-UniRule"/>
</dbReference>
<dbReference type="GO" id="GO:0046540">
    <property type="term" value="C:U4/U6 x U5 tri-snRNP complex"/>
    <property type="evidence" value="ECO:0007669"/>
    <property type="project" value="UniProtKB-UniRule"/>
</dbReference>
<gene>
    <name evidence="13" type="ORF">E3P99_01736</name>
</gene>
<name>A0A4T0FTE1_9BASI</name>
<keyword evidence="5 11" id="KW-0507">mRNA processing</keyword>
<dbReference type="Pfam" id="PF01423">
    <property type="entry name" value="LSM"/>
    <property type="match status" value="1"/>
</dbReference>
<accession>A0A4T0FTE1</accession>
<dbReference type="Proteomes" id="UP000310189">
    <property type="component" value="Unassembled WGS sequence"/>
</dbReference>
<dbReference type="GO" id="GO:0005686">
    <property type="term" value="C:U2 snRNP"/>
    <property type="evidence" value="ECO:0007669"/>
    <property type="project" value="UniProtKB-UniRule"/>
</dbReference>
<feature type="domain" description="Sm" evidence="12">
    <location>
        <begin position="4"/>
        <end position="79"/>
    </location>
</feature>
<keyword evidence="7 11" id="KW-0694">RNA-binding</keyword>
<dbReference type="SMART" id="SM00651">
    <property type="entry name" value="Sm"/>
    <property type="match status" value="1"/>
</dbReference>
<dbReference type="InterPro" id="IPR027078">
    <property type="entry name" value="snRNP-E"/>
</dbReference>
<dbReference type="PANTHER" id="PTHR11193">
    <property type="entry name" value="SMALL NUCLEAR RIBONUCLEOPROTEIN E"/>
    <property type="match status" value="1"/>
</dbReference>
<comment type="function">
    <text evidence="11">Involved in pre-mRNA splicing. Binds and is required for the stability of snRNA U1, U2, U4 and U5 which contain a highly conserved structural motif called the Sm binding site. Involved in cap modification.</text>
</comment>
<sequence length="79" mass="9136">MSGRKQQVMVQPIRTKVSVWLYDNVDCRLEGRIIGFDEYMNLILDDVHEVFINKKQSQASNELGRILLKGDNITLIQSI</sequence>
<dbReference type="GO" id="GO:0005687">
    <property type="term" value="C:U4 snRNP"/>
    <property type="evidence" value="ECO:0007669"/>
    <property type="project" value="UniProtKB-UniRule"/>
</dbReference>
<dbReference type="GO" id="GO:0005685">
    <property type="term" value="C:U1 snRNP"/>
    <property type="evidence" value="ECO:0007669"/>
    <property type="project" value="UniProtKB-UniRule"/>
</dbReference>
<comment type="subcellular location">
    <subcellularLocation>
        <location evidence="2">Cytoplasm</location>
    </subcellularLocation>
    <subcellularLocation>
        <location evidence="1 11">Nucleus</location>
    </subcellularLocation>
</comment>
<dbReference type="AlphaFoldDB" id="A0A4T0FTE1"/>
<organism evidence="13 14">
    <name type="scientific">Wallemia hederae</name>
    <dbReference type="NCBI Taxonomy" id="1540922"/>
    <lineage>
        <taxon>Eukaryota</taxon>
        <taxon>Fungi</taxon>
        <taxon>Dikarya</taxon>
        <taxon>Basidiomycota</taxon>
        <taxon>Wallemiomycotina</taxon>
        <taxon>Wallemiomycetes</taxon>
        <taxon>Wallemiales</taxon>
        <taxon>Wallemiaceae</taxon>
        <taxon>Wallemia</taxon>
    </lineage>
</organism>
<protein>
    <recommendedName>
        <fullName evidence="11">Small nuclear ribonucleoprotein E</fullName>
        <shortName evidence="11">snRNP-E</shortName>
    </recommendedName>
    <alternativeName>
        <fullName evidence="11">Sm protein E</fullName>
    </alternativeName>
</protein>
<keyword evidence="10 11" id="KW-0687">Ribonucleoprotein</keyword>
<evidence type="ECO:0000256" key="7">
    <source>
        <dbReference type="ARBA" id="ARBA00022884"/>
    </source>
</evidence>
<evidence type="ECO:0000256" key="9">
    <source>
        <dbReference type="ARBA" id="ARBA00023242"/>
    </source>
</evidence>
<evidence type="ECO:0000256" key="1">
    <source>
        <dbReference type="ARBA" id="ARBA00004123"/>
    </source>
</evidence>
<evidence type="ECO:0000256" key="5">
    <source>
        <dbReference type="ARBA" id="ARBA00022664"/>
    </source>
</evidence>
<dbReference type="EMBL" id="SPNW01000021">
    <property type="protein sequence ID" value="TIA90186.1"/>
    <property type="molecule type" value="Genomic_DNA"/>
</dbReference>
<keyword evidence="14" id="KW-1185">Reference proteome</keyword>
<dbReference type="SUPFAM" id="SSF50182">
    <property type="entry name" value="Sm-like ribonucleoproteins"/>
    <property type="match status" value="1"/>
</dbReference>
<evidence type="ECO:0000256" key="8">
    <source>
        <dbReference type="ARBA" id="ARBA00023187"/>
    </source>
</evidence>
<keyword evidence="8 11" id="KW-0508">mRNA splicing</keyword>
<dbReference type="GO" id="GO:0005737">
    <property type="term" value="C:cytoplasm"/>
    <property type="evidence" value="ECO:0007669"/>
    <property type="project" value="UniProtKB-SubCell"/>
</dbReference>
<evidence type="ECO:0000256" key="11">
    <source>
        <dbReference type="RuleBase" id="RU365053"/>
    </source>
</evidence>
<dbReference type="PROSITE" id="PS52002">
    <property type="entry name" value="SM"/>
    <property type="match status" value="1"/>
</dbReference>
<dbReference type="GO" id="GO:0000387">
    <property type="term" value="P:spliceosomal snRNP assembly"/>
    <property type="evidence" value="ECO:0007669"/>
    <property type="project" value="UniProtKB-UniRule"/>
</dbReference>
<dbReference type="GO" id="GO:0005681">
    <property type="term" value="C:spliceosomal complex"/>
    <property type="evidence" value="ECO:0007669"/>
    <property type="project" value="UniProtKB-KW"/>
</dbReference>
<evidence type="ECO:0000256" key="10">
    <source>
        <dbReference type="ARBA" id="ARBA00023274"/>
    </source>
</evidence>
<dbReference type="CDD" id="cd01718">
    <property type="entry name" value="Sm_E"/>
    <property type="match status" value="1"/>
</dbReference>
<reference evidence="13 14" key="1">
    <citation type="submission" date="2019-03" db="EMBL/GenBank/DDBJ databases">
        <title>Sequencing 23 genomes of Wallemia ichthyophaga.</title>
        <authorList>
            <person name="Gostincar C."/>
        </authorList>
    </citation>
    <scope>NUCLEOTIDE SEQUENCE [LARGE SCALE GENOMIC DNA]</scope>
    <source>
        <strain evidence="13 14">EXF-5753</strain>
    </source>
</reference>
<evidence type="ECO:0000256" key="6">
    <source>
        <dbReference type="ARBA" id="ARBA00022728"/>
    </source>
</evidence>
<evidence type="ECO:0000256" key="2">
    <source>
        <dbReference type="ARBA" id="ARBA00004496"/>
    </source>
</evidence>
<evidence type="ECO:0000256" key="4">
    <source>
        <dbReference type="ARBA" id="ARBA00022490"/>
    </source>
</evidence>
<dbReference type="InterPro" id="IPR010920">
    <property type="entry name" value="LSM_dom_sf"/>
</dbReference>
<evidence type="ECO:0000313" key="14">
    <source>
        <dbReference type="Proteomes" id="UP000310189"/>
    </source>
</evidence>
<dbReference type="OrthoDB" id="429711at2759"/>
<evidence type="ECO:0000313" key="13">
    <source>
        <dbReference type="EMBL" id="TIA90186.1"/>
    </source>
</evidence>
<dbReference type="InterPro" id="IPR047575">
    <property type="entry name" value="Sm"/>
</dbReference>
<proteinExistence type="inferred from homology"/>
<comment type="caution">
    <text evidence="13">The sequence shown here is derived from an EMBL/GenBank/DDBJ whole genome shotgun (WGS) entry which is preliminary data.</text>
</comment>
<dbReference type="GO" id="GO:0003723">
    <property type="term" value="F:RNA binding"/>
    <property type="evidence" value="ECO:0007669"/>
    <property type="project" value="UniProtKB-KW"/>
</dbReference>
<dbReference type="Gene3D" id="2.30.30.100">
    <property type="match status" value="1"/>
</dbReference>
<dbReference type="InterPro" id="IPR001163">
    <property type="entry name" value="Sm_dom_euk/arc"/>
</dbReference>
<keyword evidence="4" id="KW-0963">Cytoplasm</keyword>